<proteinExistence type="predicted"/>
<dbReference type="NCBIfam" id="TIGR03891">
    <property type="entry name" value="thiopep_ocin"/>
    <property type="match status" value="1"/>
</dbReference>
<evidence type="ECO:0000259" key="1">
    <source>
        <dbReference type="Pfam" id="PF14028"/>
    </source>
</evidence>
<gene>
    <name evidence="2" type="ORF">FW780_06350</name>
</gene>
<dbReference type="InterPro" id="IPR023809">
    <property type="entry name" value="Thiopep_bacteriocin_synth_dom"/>
</dbReference>
<comment type="caution">
    <text evidence="2">The sequence shown here is derived from an EMBL/GenBank/DDBJ whole genome shotgun (WGS) entry which is preliminary data.</text>
</comment>
<dbReference type="AlphaFoldDB" id="A0A5B2UB74"/>
<dbReference type="EMBL" id="VUNZ01000001">
    <property type="protein sequence ID" value="KAA2223812.1"/>
    <property type="molecule type" value="Genomic_DNA"/>
</dbReference>
<dbReference type="OrthoDB" id="1273722at2"/>
<accession>A0A5B2UB74</accession>
<sequence length="286" mass="34664">MEMRKFIIGSEWLYLKIYAGVKTSDLILEEAIMPLVAYLDEERYISKWFFIRYNDPKPHLRVRFNLQNTAEYSRVLERINMILQEYVASGEISSIQTDIYNREIERYGKATIEDAETLFYRNSELAIQCLDYDDEEKIIASLFYIDKLLDRLNLSIDERMKWVNNYNIAFKKEFNTDKRLNSQLDKKYRAFKPKFRDFIQSEEFAEERELIISNLDEMALILQNIIYHSENQTLEVSMESFFKSFFHMNINRLFVSNQRVFEMVIYDYLHRYYKTLHYQVNNTMGF</sequence>
<name>A0A5B2UB74_9FLAO</name>
<feature type="domain" description="Thiopeptide-type bacteriocin biosynthesis" evidence="1">
    <location>
        <begin position="12"/>
        <end position="273"/>
    </location>
</feature>
<evidence type="ECO:0000313" key="3">
    <source>
        <dbReference type="Proteomes" id="UP000323082"/>
    </source>
</evidence>
<organism evidence="2 3">
    <name type="scientific">Chryseobacterium sediminis</name>
    <dbReference type="NCBI Taxonomy" id="1679494"/>
    <lineage>
        <taxon>Bacteria</taxon>
        <taxon>Pseudomonadati</taxon>
        <taxon>Bacteroidota</taxon>
        <taxon>Flavobacteriia</taxon>
        <taxon>Flavobacteriales</taxon>
        <taxon>Weeksellaceae</taxon>
        <taxon>Chryseobacterium group</taxon>
        <taxon>Chryseobacterium</taxon>
    </lineage>
</organism>
<protein>
    <submittedName>
        <fullName evidence="2">Lantibiotic dehydratase</fullName>
    </submittedName>
</protein>
<dbReference type="Pfam" id="PF14028">
    <property type="entry name" value="Lant_dehydr_C"/>
    <property type="match status" value="1"/>
</dbReference>
<dbReference type="Proteomes" id="UP000323082">
    <property type="component" value="Unassembled WGS sequence"/>
</dbReference>
<reference evidence="2 3" key="1">
    <citation type="journal article" date="2015" name="Int. J. Syst. Evol. Microbiol.">
        <title>Chryseobacterium sediminis sp. nov., isolated from a river sediment.</title>
        <authorList>
            <person name="Kampfer P."/>
            <person name="Busse H.J."/>
            <person name="McInroy J.A."/>
            <person name="Glaeser S.P."/>
        </authorList>
    </citation>
    <scope>NUCLEOTIDE SEQUENCE [LARGE SCALE GENOMIC DNA]</scope>
    <source>
        <strain evidence="2 3">IMT-174</strain>
    </source>
</reference>
<evidence type="ECO:0000313" key="2">
    <source>
        <dbReference type="EMBL" id="KAA2223812.1"/>
    </source>
</evidence>